<sequence>MALAECTPFVKLVLKQIDDLLVKILNAAAIRSFFLAIMNGDSGFTALVEPSVIPLILAANAAVGVDHGNKCEESS</sequence>
<reference evidence="1 2" key="1">
    <citation type="submission" date="2024-09" db="EMBL/GenBank/DDBJ databases">
        <title>Chromosome-scale assembly of Riccia fluitans.</title>
        <authorList>
            <person name="Paukszto L."/>
            <person name="Sawicki J."/>
            <person name="Karawczyk K."/>
            <person name="Piernik-Szablinska J."/>
            <person name="Szczecinska M."/>
            <person name="Mazdziarz M."/>
        </authorList>
    </citation>
    <scope>NUCLEOTIDE SEQUENCE [LARGE SCALE GENOMIC DNA]</scope>
    <source>
        <strain evidence="1">Rf_01</strain>
        <tissue evidence="1">Aerial parts of the thallus</tissue>
    </source>
</reference>
<organism evidence="1 2">
    <name type="scientific">Riccia fluitans</name>
    <dbReference type="NCBI Taxonomy" id="41844"/>
    <lineage>
        <taxon>Eukaryota</taxon>
        <taxon>Viridiplantae</taxon>
        <taxon>Streptophyta</taxon>
        <taxon>Embryophyta</taxon>
        <taxon>Marchantiophyta</taxon>
        <taxon>Marchantiopsida</taxon>
        <taxon>Marchantiidae</taxon>
        <taxon>Marchantiales</taxon>
        <taxon>Ricciaceae</taxon>
        <taxon>Riccia</taxon>
    </lineage>
</organism>
<protein>
    <submittedName>
        <fullName evidence="1">Uncharacterized protein</fullName>
    </submittedName>
</protein>
<name>A0ABD1YFH5_9MARC</name>
<dbReference type="AlphaFoldDB" id="A0ABD1YFH5"/>
<keyword evidence="2" id="KW-1185">Reference proteome</keyword>
<comment type="caution">
    <text evidence="1">The sequence shown here is derived from an EMBL/GenBank/DDBJ whole genome shotgun (WGS) entry which is preliminary data.</text>
</comment>
<gene>
    <name evidence="1" type="ORF">R1flu_014178</name>
</gene>
<evidence type="ECO:0000313" key="2">
    <source>
        <dbReference type="Proteomes" id="UP001605036"/>
    </source>
</evidence>
<dbReference type="EMBL" id="JBHFFA010000004">
    <property type="protein sequence ID" value="KAL2629492.1"/>
    <property type="molecule type" value="Genomic_DNA"/>
</dbReference>
<dbReference type="Gene3D" id="1.20.1110.10">
    <property type="entry name" value="Calcium-transporting ATPase, transmembrane domain"/>
    <property type="match status" value="1"/>
</dbReference>
<dbReference type="InterPro" id="IPR023298">
    <property type="entry name" value="ATPase_P-typ_TM_dom_sf"/>
</dbReference>
<dbReference type="SUPFAM" id="SSF81665">
    <property type="entry name" value="Calcium ATPase, transmembrane domain M"/>
    <property type="match status" value="1"/>
</dbReference>
<accession>A0ABD1YFH5</accession>
<dbReference type="Proteomes" id="UP001605036">
    <property type="component" value="Unassembled WGS sequence"/>
</dbReference>
<evidence type="ECO:0000313" key="1">
    <source>
        <dbReference type="EMBL" id="KAL2629492.1"/>
    </source>
</evidence>
<proteinExistence type="predicted"/>